<evidence type="ECO:0008006" key="5">
    <source>
        <dbReference type="Google" id="ProtNLM"/>
    </source>
</evidence>
<dbReference type="InterPro" id="IPR011990">
    <property type="entry name" value="TPR-like_helical_dom_sf"/>
</dbReference>
<gene>
    <name evidence="3" type="ORF">GOP47_0020162</name>
</gene>
<evidence type="ECO:0000313" key="3">
    <source>
        <dbReference type="EMBL" id="KAI5065467.1"/>
    </source>
</evidence>
<evidence type="ECO:0000256" key="1">
    <source>
        <dbReference type="ARBA" id="ARBA00022737"/>
    </source>
</evidence>
<dbReference type="Gene3D" id="1.25.40.10">
    <property type="entry name" value="Tetratricopeptide repeat domain"/>
    <property type="match status" value="1"/>
</dbReference>
<accession>A0A9D4Z9A1</accession>
<sequence length="190" mass="20913">MSNIARASDALQSLGEKHIIAMATISYSSTGCLALHQALFMPYEGYYSCKCSSGGTIFDSHRVFNNANERDDVIWTSMVACYAQQGDKEAVFQLFNQMQVEGVKPNSVTCLMICLVCSSPDCLKDGLNEQAVMLLEKMQKGGVPPNQLTYVAVLKGCVQLMNIELGMQVHACIMENSLQDTAKMVKARRH</sequence>
<dbReference type="GO" id="GO:0003723">
    <property type="term" value="F:RNA binding"/>
    <property type="evidence" value="ECO:0007669"/>
    <property type="project" value="InterPro"/>
</dbReference>
<dbReference type="OrthoDB" id="185373at2759"/>
<dbReference type="PROSITE" id="PS51257">
    <property type="entry name" value="PROKAR_LIPOPROTEIN"/>
    <property type="match status" value="1"/>
</dbReference>
<name>A0A9D4Z9A1_ADICA</name>
<organism evidence="3 4">
    <name type="scientific">Adiantum capillus-veneris</name>
    <name type="common">Maidenhair fern</name>
    <dbReference type="NCBI Taxonomy" id="13818"/>
    <lineage>
        <taxon>Eukaryota</taxon>
        <taxon>Viridiplantae</taxon>
        <taxon>Streptophyta</taxon>
        <taxon>Embryophyta</taxon>
        <taxon>Tracheophyta</taxon>
        <taxon>Polypodiopsida</taxon>
        <taxon>Polypodiidae</taxon>
        <taxon>Polypodiales</taxon>
        <taxon>Pteridineae</taxon>
        <taxon>Pteridaceae</taxon>
        <taxon>Vittarioideae</taxon>
        <taxon>Adiantum</taxon>
    </lineage>
</organism>
<evidence type="ECO:0000313" key="4">
    <source>
        <dbReference type="Proteomes" id="UP000886520"/>
    </source>
</evidence>
<keyword evidence="1" id="KW-0677">Repeat</keyword>
<dbReference type="EMBL" id="JABFUD020000019">
    <property type="protein sequence ID" value="KAI5065467.1"/>
    <property type="molecule type" value="Genomic_DNA"/>
</dbReference>
<dbReference type="Proteomes" id="UP000886520">
    <property type="component" value="Chromosome 19"/>
</dbReference>
<dbReference type="Pfam" id="PF13041">
    <property type="entry name" value="PPR_2"/>
    <property type="match status" value="2"/>
</dbReference>
<dbReference type="PANTHER" id="PTHR47926">
    <property type="entry name" value="PENTATRICOPEPTIDE REPEAT-CONTAINING PROTEIN"/>
    <property type="match status" value="1"/>
</dbReference>
<feature type="repeat" description="PPR" evidence="2">
    <location>
        <begin position="71"/>
        <end position="105"/>
    </location>
</feature>
<dbReference type="GO" id="GO:0009451">
    <property type="term" value="P:RNA modification"/>
    <property type="evidence" value="ECO:0007669"/>
    <property type="project" value="InterPro"/>
</dbReference>
<dbReference type="NCBIfam" id="TIGR00756">
    <property type="entry name" value="PPR"/>
    <property type="match status" value="1"/>
</dbReference>
<dbReference type="InterPro" id="IPR002885">
    <property type="entry name" value="PPR_rpt"/>
</dbReference>
<keyword evidence="4" id="KW-1185">Reference proteome</keyword>
<proteinExistence type="predicted"/>
<dbReference type="InterPro" id="IPR046960">
    <property type="entry name" value="PPR_At4g14850-like_plant"/>
</dbReference>
<dbReference type="PROSITE" id="PS51375">
    <property type="entry name" value="PPR"/>
    <property type="match status" value="1"/>
</dbReference>
<reference evidence="3" key="1">
    <citation type="submission" date="2021-01" db="EMBL/GenBank/DDBJ databases">
        <title>Adiantum capillus-veneris genome.</title>
        <authorList>
            <person name="Fang Y."/>
            <person name="Liao Q."/>
        </authorList>
    </citation>
    <scope>NUCLEOTIDE SEQUENCE</scope>
    <source>
        <strain evidence="3">H3</strain>
        <tissue evidence="3">Leaf</tissue>
    </source>
</reference>
<comment type="caution">
    <text evidence="3">The sequence shown here is derived from an EMBL/GenBank/DDBJ whole genome shotgun (WGS) entry which is preliminary data.</text>
</comment>
<protein>
    <recommendedName>
        <fullName evidence="5">Pentatricopeptide repeat-containing protein</fullName>
    </recommendedName>
</protein>
<dbReference type="AlphaFoldDB" id="A0A9D4Z9A1"/>
<evidence type="ECO:0000256" key="2">
    <source>
        <dbReference type="PROSITE-ProRule" id="PRU00708"/>
    </source>
</evidence>